<dbReference type="Proteomes" id="UP000318582">
    <property type="component" value="Unassembled WGS sequence"/>
</dbReference>
<gene>
    <name evidence="1" type="ORF">PhCBS80983_g04904</name>
</gene>
<dbReference type="AlphaFoldDB" id="A0A507DWR1"/>
<name>A0A507DWR1_9FUNG</name>
<proteinExistence type="predicted"/>
<accession>A0A507DWR1</accession>
<keyword evidence="2" id="KW-1185">Reference proteome</keyword>
<protein>
    <submittedName>
        <fullName evidence="1">Uncharacterized protein</fullName>
    </submittedName>
</protein>
<dbReference type="EMBL" id="QEAQ01000090">
    <property type="protein sequence ID" value="TPX55956.1"/>
    <property type="molecule type" value="Genomic_DNA"/>
</dbReference>
<sequence length="91" mass="9873">MPTIQAPTATSTSATAPLVDTGDDAVLPPYFPLKLRKCAEVADTFFACFEKESFPNGDPAVARKAVGRCTESLTAYKNCMEKFVGPRAERR</sequence>
<reference evidence="1 2" key="1">
    <citation type="journal article" date="2019" name="Sci. Rep.">
        <title>Comparative genomics of chytrid fungi reveal insights into the obligate biotrophic and pathogenic lifestyle of Synchytrium endobioticum.</title>
        <authorList>
            <person name="van de Vossenberg B.T.L.H."/>
            <person name="Warris S."/>
            <person name="Nguyen H.D.T."/>
            <person name="van Gent-Pelzer M.P.E."/>
            <person name="Joly D.L."/>
            <person name="van de Geest H.C."/>
            <person name="Bonants P.J.M."/>
            <person name="Smith D.S."/>
            <person name="Levesque C.A."/>
            <person name="van der Lee T.A.J."/>
        </authorList>
    </citation>
    <scope>NUCLEOTIDE SEQUENCE [LARGE SCALE GENOMIC DNA]</scope>
    <source>
        <strain evidence="1 2">CBS 809.83</strain>
    </source>
</reference>
<evidence type="ECO:0000313" key="1">
    <source>
        <dbReference type="EMBL" id="TPX55956.1"/>
    </source>
</evidence>
<evidence type="ECO:0000313" key="2">
    <source>
        <dbReference type="Proteomes" id="UP000318582"/>
    </source>
</evidence>
<comment type="caution">
    <text evidence="1">The sequence shown here is derived from an EMBL/GenBank/DDBJ whole genome shotgun (WGS) entry which is preliminary data.</text>
</comment>
<organism evidence="1 2">
    <name type="scientific">Powellomyces hirtus</name>
    <dbReference type="NCBI Taxonomy" id="109895"/>
    <lineage>
        <taxon>Eukaryota</taxon>
        <taxon>Fungi</taxon>
        <taxon>Fungi incertae sedis</taxon>
        <taxon>Chytridiomycota</taxon>
        <taxon>Chytridiomycota incertae sedis</taxon>
        <taxon>Chytridiomycetes</taxon>
        <taxon>Spizellomycetales</taxon>
        <taxon>Powellomycetaceae</taxon>
        <taxon>Powellomyces</taxon>
    </lineage>
</organism>